<dbReference type="Proteomes" id="UP001055102">
    <property type="component" value="Unassembled WGS sequence"/>
</dbReference>
<gene>
    <name evidence="7" type="primary">intA_2</name>
    <name evidence="7" type="ORF">AOPFMNJM_3746</name>
</gene>
<keyword evidence="8" id="KW-1185">Reference proteome</keyword>
<evidence type="ECO:0000313" key="7">
    <source>
        <dbReference type="EMBL" id="GJE08409.1"/>
    </source>
</evidence>
<dbReference type="SUPFAM" id="SSF56349">
    <property type="entry name" value="DNA breaking-rejoining enzymes"/>
    <property type="match status" value="1"/>
</dbReference>
<proteinExistence type="inferred from homology"/>
<evidence type="ECO:0000256" key="4">
    <source>
        <dbReference type="ARBA" id="ARBA00023172"/>
    </source>
</evidence>
<dbReference type="Pfam" id="PF13356">
    <property type="entry name" value="Arm-DNA-bind_3"/>
    <property type="match status" value="1"/>
</dbReference>
<dbReference type="InterPro" id="IPR050808">
    <property type="entry name" value="Phage_Integrase"/>
</dbReference>
<evidence type="ECO:0000259" key="6">
    <source>
        <dbReference type="PROSITE" id="PS51898"/>
    </source>
</evidence>
<dbReference type="Pfam" id="PF00589">
    <property type="entry name" value="Phage_integrase"/>
    <property type="match status" value="1"/>
</dbReference>
<organism evidence="7 8">
    <name type="scientific">Methylobacterium jeotgali</name>
    <dbReference type="NCBI Taxonomy" id="381630"/>
    <lineage>
        <taxon>Bacteria</taxon>
        <taxon>Pseudomonadati</taxon>
        <taxon>Pseudomonadota</taxon>
        <taxon>Alphaproteobacteria</taxon>
        <taxon>Hyphomicrobiales</taxon>
        <taxon>Methylobacteriaceae</taxon>
        <taxon>Methylobacterium</taxon>
    </lineage>
</organism>
<dbReference type="EMBL" id="BPQR01000079">
    <property type="protein sequence ID" value="GJE08409.1"/>
    <property type="molecule type" value="Genomic_DNA"/>
</dbReference>
<keyword evidence="4" id="KW-0233">DNA recombination</keyword>
<dbReference type="PANTHER" id="PTHR30629">
    <property type="entry name" value="PROPHAGE INTEGRASE"/>
    <property type="match status" value="1"/>
</dbReference>
<dbReference type="PANTHER" id="PTHR30629:SF2">
    <property type="entry name" value="PROPHAGE INTEGRASE INTS-RELATED"/>
    <property type="match status" value="1"/>
</dbReference>
<dbReference type="PROSITE" id="PS51898">
    <property type="entry name" value="TYR_RECOMBINASE"/>
    <property type="match status" value="1"/>
</dbReference>
<dbReference type="Gene3D" id="3.30.160.390">
    <property type="entry name" value="Integrase, DNA-binding domain"/>
    <property type="match status" value="1"/>
</dbReference>
<comment type="similarity">
    <text evidence="1">Belongs to the 'phage' integrase family.</text>
</comment>
<feature type="domain" description="Tyr recombinase" evidence="6">
    <location>
        <begin position="222"/>
        <end position="394"/>
    </location>
</feature>
<accession>A0ABQ4T318</accession>
<comment type="caution">
    <text evidence="7">The sequence shown here is derived from an EMBL/GenBank/DDBJ whole genome shotgun (WGS) entry which is preliminary data.</text>
</comment>
<keyword evidence="2" id="KW-0229">DNA integration</keyword>
<dbReference type="InterPro" id="IPR025166">
    <property type="entry name" value="Integrase_DNA_bind_dom"/>
</dbReference>
<feature type="compositionally biased region" description="Basic and acidic residues" evidence="5">
    <location>
        <begin position="161"/>
        <end position="175"/>
    </location>
</feature>
<evidence type="ECO:0000256" key="1">
    <source>
        <dbReference type="ARBA" id="ARBA00008857"/>
    </source>
</evidence>
<evidence type="ECO:0000313" key="8">
    <source>
        <dbReference type="Proteomes" id="UP001055102"/>
    </source>
</evidence>
<feature type="region of interest" description="Disordered" evidence="5">
    <location>
        <begin position="161"/>
        <end position="180"/>
    </location>
</feature>
<dbReference type="RefSeq" id="WP_238278132.1">
    <property type="nucleotide sequence ID" value="NZ_BPQR01000079.1"/>
</dbReference>
<evidence type="ECO:0000256" key="3">
    <source>
        <dbReference type="ARBA" id="ARBA00023125"/>
    </source>
</evidence>
<reference evidence="7" key="2">
    <citation type="submission" date="2021-08" db="EMBL/GenBank/DDBJ databases">
        <authorList>
            <person name="Tani A."/>
            <person name="Ola A."/>
            <person name="Ogura Y."/>
            <person name="Katsura K."/>
            <person name="Hayashi T."/>
        </authorList>
    </citation>
    <scope>NUCLEOTIDE SEQUENCE</scope>
    <source>
        <strain evidence="7">LMG 23639</strain>
    </source>
</reference>
<reference evidence="7" key="1">
    <citation type="journal article" date="2021" name="Front. Microbiol.">
        <title>Comprehensive Comparative Genomics and Phenotyping of Methylobacterium Species.</title>
        <authorList>
            <person name="Alessa O."/>
            <person name="Ogura Y."/>
            <person name="Fujitani Y."/>
            <person name="Takami H."/>
            <person name="Hayashi T."/>
            <person name="Sahin N."/>
            <person name="Tani A."/>
        </authorList>
    </citation>
    <scope>NUCLEOTIDE SEQUENCE</scope>
    <source>
        <strain evidence="7">LMG 23639</strain>
    </source>
</reference>
<keyword evidence="3" id="KW-0238">DNA-binding</keyword>
<dbReference type="Gene3D" id="1.10.150.130">
    <property type="match status" value="1"/>
</dbReference>
<sequence length="406" mass="44872">MPVKRLTALFVENARAVGGDRVEYADEVTSGLHLRVGNNGHKSWSAVFRIGGRKGRMTLGTYPALSLADARTAALAVIAKAQAGDDPVSERREKEARYGETVEKIGRAWVEQHAKPNNRSWRFQERQLELYVYPKLGSRAVSSLKRRDVIDLIDEIAMKGREADEDANSKADEKAAKRRLGGSTAADNVLRVLRSVLNWAVSKDKLTANPAVGVRAPQKPKARERTLTDDEIKAVWAGATALGYPFGTHLLLCLLTGQRRTEVAEMRWEEVQGDTWAIPSSRTKSKRSHLVPLSPEARAILDACPRFKEGSFVLSTTLGRRPISGFSKAKTESAISIGDWRCHDLRRTCATGMARLGVLGEIISRILNHAAPSGVTNAHYNHYDYITEKRKALDLWAASLPISMRA</sequence>
<name>A0ABQ4T318_9HYPH</name>
<dbReference type="InterPro" id="IPR010998">
    <property type="entry name" value="Integrase_recombinase_N"/>
</dbReference>
<dbReference type="Gene3D" id="1.10.443.10">
    <property type="entry name" value="Intergrase catalytic core"/>
    <property type="match status" value="1"/>
</dbReference>
<dbReference type="InterPro" id="IPR013762">
    <property type="entry name" value="Integrase-like_cat_sf"/>
</dbReference>
<evidence type="ECO:0000256" key="2">
    <source>
        <dbReference type="ARBA" id="ARBA00022908"/>
    </source>
</evidence>
<dbReference type="InterPro" id="IPR038488">
    <property type="entry name" value="Integrase_DNA-bd_sf"/>
</dbReference>
<dbReference type="InterPro" id="IPR002104">
    <property type="entry name" value="Integrase_catalytic"/>
</dbReference>
<dbReference type="CDD" id="cd00801">
    <property type="entry name" value="INT_P4_C"/>
    <property type="match status" value="1"/>
</dbReference>
<evidence type="ECO:0000256" key="5">
    <source>
        <dbReference type="SAM" id="MobiDB-lite"/>
    </source>
</evidence>
<dbReference type="InterPro" id="IPR011010">
    <property type="entry name" value="DNA_brk_join_enz"/>
</dbReference>
<protein>
    <submittedName>
        <fullName evidence="7">Prophage integrase IntA</fullName>
    </submittedName>
</protein>